<evidence type="ECO:0008006" key="3">
    <source>
        <dbReference type="Google" id="ProtNLM"/>
    </source>
</evidence>
<feature type="compositionally biased region" description="Polar residues" evidence="1">
    <location>
        <begin position="199"/>
        <end position="208"/>
    </location>
</feature>
<evidence type="ECO:0000313" key="2">
    <source>
        <dbReference type="EMBL" id="CBI00289.1"/>
    </source>
</evidence>
<dbReference type="Gene3D" id="2.60.450.10">
    <property type="entry name" value="Lipopolysaccharide (LPS) transport protein A like domain"/>
    <property type="match status" value="1"/>
</dbReference>
<comment type="caution">
    <text evidence="2">The sequence shown here is derived from an EMBL/GenBank/DDBJ whole genome shotgun (WGS) entry which is preliminary data.</text>
</comment>
<sequence>MRQTLDAKGRSHADPVSTVLAESRGDHKATPQSRQAGKLASKSPTRAARPSPDASVIRLTSGELHYSEGQRLAVFSSGAMGRVTAETSSSAGLAKILSDSAEVYFMDPGSHFASPSSSGSANSTVDRMISQGKVAVRWPGRIGTGEKLVYTSDDGLFTLTGSAAEPPRIRDLQHGTVTGSALIFNSQDDSVTVEGNGGSTTTDTRTPR</sequence>
<organism evidence="2">
    <name type="scientific">mine drainage metagenome</name>
    <dbReference type="NCBI Taxonomy" id="410659"/>
    <lineage>
        <taxon>unclassified sequences</taxon>
        <taxon>metagenomes</taxon>
        <taxon>ecological metagenomes</taxon>
    </lineage>
</organism>
<reference evidence="2" key="1">
    <citation type="submission" date="2009-10" db="EMBL/GenBank/DDBJ databases">
        <title>Diversity of trophic interactions inside an arsenic-rich microbial ecosystem.</title>
        <authorList>
            <person name="Bertin P.N."/>
            <person name="Heinrich-Salmeron A."/>
            <person name="Pelletier E."/>
            <person name="Goulhen-Chollet F."/>
            <person name="Arsene-Ploetze F."/>
            <person name="Gallien S."/>
            <person name="Calteau A."/>
            <person name="Vallenet D."/>
            <person name="Casiot C."/>
            <person name="Chane-Woon-Ming B."/>
            <person name="Giloteaux L."/>
            <person name="Barakat M."/>
            <person name="Bonnefoy V."/>
            <person name="Bruneel O."/>
            <person name="Chandler M."/>
            <person name="Cleiss J."/>
            <person name="Duran R."/>
            <person name="Elbaz-Poulichet F."/>
            <person name="Fonknechten N."/>
            <person name="Lauga B."/>
            <person name="Mornico D."/>
            <person name="Ortet P."/>
            <person name="Schaeffer C."/>
            <person name="Siguier P."/>
            <person name="Alexander Thil Smith A."/>
            <person name="Van Dorsselaer A."/>
            <person name="Weissenbach J."/>
            <person name="Medigue C."/>
            <person name="Le Paslier D."/>
        </authorList>
    </citation>
    <scope>NUCLEOTIDE SEQUENCE</scope>
</reference>
<feature type="region of interest" description="Disordered" evidence="1">
    <location>
        <begin position="188"/>
        <end position="208"/>
    </location>
</feature>
<feature type="region of interest" description="Disordered" evidence="1">
    <location>
        <begin position="1"/>
        <end position="54"/>
    </location>
</feature>
<feature type="compositionally biased region" description="Basic and acidic residues" evidence="1">
    <location>
        <begin position="1"/>
        <end position="13"/>
    </location>
</feature>
<protein>
    <recommendedName>
        <fullName evidence="3">Organic solvent tolerance-like N-terminal domain-containing protein</fullName>
    </recommendedName>
</protein>
<evidence type="ECO:0000256" key="1">
    <source>
        <dbReference type="SAM" id="MobiDB-lite"/>
    </source>
</evidence>
<dbReference type="AlphaFoldDB" id="E6PZD0"/>
<name>E6PZD0_9ZZZZ</name>
<accession>E6PZD0</accession>
<dbReference type="EMBL" id="CABN01000117">
    <property type="protein sequence ID" value="CBI00289.1"/>
    <property type="molecule type" value="Genomic_DNA"/>
</dbReference>
<proteinExistence type="predicted"/>
<gene>
    <name evidence="2" type="ORF">CARN3_1300</name>
</gene>